<dbReference type="Proteomes" id="UP000286415">
    <property type="component" value="Unassembled WGS sequence"/>
</dbReference>
<dbReference type="InParanoid" id="A0A3R7CBN9"/>
<comment type="caution">
    <text evidence="1">The sequence shown here is derived from an EMBL/GenBank/DDBJ whole genome shotgun (WGS) entry which is preliminary data.</text>
</comment>
<reference evidence="1 2" key="1">
    <citation type="journal article" date="2018" name="Biotechnol. Adv.">
        <title>Improved genomic resources and new bioinformatic workflow for the carcinogenic parasite Clonorchis sinensis: Biotechnological implications.</title>
        <authorList>
            <person name="Wang D."/>
            <person name="Korhonen P.K."/>
            <person name="Gasser R.B."/>
            <person name="Young N.D."/>
        </authorList>
    </citation>
    <scope>NUCLEOTIDE SEQUENCE [LARGE SCALE GENOMIC DNA]</scope>
    <source>
        <strain evidence="1">Cs-k2</strain>
    </source>
</reference>
<sequence length="114" mass="12969">MIPKKSETGRGLSKNFQQPYQYLSARGAKWPKWLNREFTNQKVCCSNLTSASRLPLSRLGQPVRIPALVQPSGGITVRRRKGGTVERLNYQQDANSFKAKKQMPRLGYSLKFKV</sequence>
<protein>
    <submittedName>
        <fullName evidence="1">Uncharacterized protein</fullName>
    </submittedName>
</protein>
<keyword evidence="2" id="KW-1185">Reference proteome</keyword>
<organism evidence="1 2">
    <name type="scientific">Clonorchis sinensis</name>
    <name type="common">Chinese liver fluke</name>
    <dbReference type="NCBI Taxonomy" id="79923"/>
    <lineage>
        <taxon>Eukaryota</taxon>
        <taxon>Metazoa</taxon>
        <taxon>Spiralia</taxon>
        <taxon>Lophotrochozoa</taxon>
        <taxon>Platyhelminthes</taxon>
        <taxon>Trematoda</taxon>
        <taxon>Digenea</taxon>
        <taxon>Opisthorchiida</taxon>
        <taxon>Opisthorchiata</taxon>
        <taxon>Opisthorchiidae</taxon>
        <taxon>Clonorchis</taxon>
    </lineage>
</organism>
<proteinExistence type="predicted"/>
<dbReference type="EMBL" id="NIRI02000056">
    <property type="protein sequence ID" value="KAG5442871.1"/>
    <property type="molecule type" value="Genomic_DNA"/>
</dbReference>
<dbReference type="AlphaFoldDB" id="A0A3R7CBN9"/>
<dbReference type="OrthoDB" id="10051416at2759"/>
<evidence type="ECO:0000313" key="1">
    <source>
        <dbReference type="EMBL" id="KAG5442871.1"/>
    </source>
</evidence>
<reference evidence="1 2" key="2">
    <citation type="journal article" date="2021" name="Genomics">
        <title>High-quality reference genome for Clonorchis sinensis.</title>
        <authorList>
            <person name="Young N.D."/>
            <person name="Stroehlein A.J."/>
            <person name="Kinkar L."/>
            <person name="Wang T."/>
            <person name="Sohn W.M."/>
            <person name="Chang B.C.H."/>
            <person name="Kaur P."/>
            <person name="Weisz D."/>
            <person name="Dudchenko O."/>
            <person name="Aiden E.L."/>
            <person name="Korhonen P.K."/>
            <person name="Gasser R.B."/>
        </authorList>
    </citation>
    <scope>NUCLEOTIDE SEQUENCE [LARGE SCALE GENOMIC DNA]</scope>
    <source>
        <strain evidence="1">Cs-k2</strain>
    </source>
</reference>
<name>A0A3R7CBN9_CLOSI</name>
<accession>A0A3R7CBN9</accession>
<gene>
    <name evidence="1" type="ORF">CSKR_105181</name>
</gene>
<evidence type="ECO:0000313" key="2">
    <source>
        <dbReference type="Proteomes" id="UP000286415"/>
    </source>
</evidence>